<dbReference type="PANTHER" id="PTHR48100">
    <property type="entry name" value="BROAD-SPECIFICITY PHOSPHATASE YOR283W-RELATED"/>
    <property type="match status" value="1"/>
</dbReference>
<protein>
    <submittedName>
        <fullName evidence="1">Phosphoserine phosphatase 1</fullName>
        <ecNumber evidence="1">3.1.3.3</ecNumber>
    </submittedName>
</protein>
<reference evidence="1" key="1">
    <citation type="submission" date="2016-10" db="EMBL/GenBank/DDBJ databases">
        <title>Sequence of Gallionella enrichment culture.</title>
        <authorList>
            <person name="Poehlein A."/>
            <person name="Muehling M."/>
            <person name="Daniel R."/>
        </authorList>
    </citation>
    <scope>NUCLEOTIDE SEQUENCE</scope>
</reference>
<dbReference type="SMART" id="SM00855">
    <property type="entry name" value="PGAM"/>
    <property type="match status" value="1"/>
</dbReference>
<dbReference type="EMBL" id="MLJW01000218">
    <property type="protein sequence ID" value="OIQ92970.1"/>
    <property type="molecule type" value="Genomic_DNA"/>
</dbReference>
<dbReference type="SUPFAM" id="SSF53254">
    <property type="entry name" value="Phosphoglycerate mutase-like"/>
    <property type="match status" value="1"/>
</dbReference>
<dbReference type="Pfam" id="PF00300">
    <property type="entry name" value="His_Phos_1"/>
    <property type="match status" value="1"/>
</dbReference>
<dbReference type="PANTHER" id="PTHR48100:SF1">
    <property type="entry name" value="HISTIDINE PHOSPHATASE FAMILY PROTEIN-RELATED"/>
    <property type="match status" value="1"/>
</dbReference>
<proteinExistence type="predicted"/>
<dbReference type="AlphaFoldDB" id="A0A1J5RCA9"/>
<dbReference type="Gene3D" id="3.40.50.1240">
    <property type="entry name" value="Phosphoglycerate mutase-like"/>
    <property type="match status" value="1"/>
</dbReference>
<organism evidence="1">
    <name type="scientific">mine drainage metagenome</name>
    <dbReference type="NCBI Taxonomy" id="410659"/>
    <lineage>
        <taxon>unclassified sequences</taxon>
        <taxon>metagenomes</taxon>
        <taxon>ecological metagenomes</taxon>
    </lineage>
</organism>
<keyword evidence="1" id="KW-0378">Hydrolase</keyword>
<dbReference type="CDD" id="cd07067">
    <property type="entry name" value="HP_PGM_like"/>
    <property type="match status" value="1"/>
</dbReference>
<dbReference type="GO" id="GO:0016791">
    <property type="term" value="F:phosphatase activity"/>
    <property type="evidence" value="ECO:0007669"/>
    <property type="project" value="TreeGrafter"/>
</dbReference>
<sequence length="279" mass="31428">MPTRILLVRHGATALTAEDRFAGSSDVPLSDEGRMQIASLAERLAGVPVVAVYASPLQRTMETARILSEPHALQIQSESALREIDYGRWEGLTRNQVEEHYADEYAMWEEDPLIIAPEGGESGINVVNRVLPVMRRIVGRHRHQTVLVVSHKGTNRLLVSSLLGFDMRSYRERLDQSPAALTILDFMNEVRPRLRLFNDVSHYEDYPQRVLAERLSKWWRPTLGVWAERRSDSLERDASDFTNEPAQCLPAPAGRISIRNPSSRIATGMGLSGSCRCLQ</sequence>
<dbReference type="GO" id="GO:0005737">
    <property type="term" value="C:cytoplasm"/>
    <property type="evidence" value="ECO:0007669"/>
    <property type="project" value="TreeGrafter"/>
</dbReference>
<accession>A0A1J5RCA9</accession>
<dbReference type="InterPro" id="IPR029033">
    <property type="entry name" value="His_PPase_superfam"/>
</dbReference>
<name>A0A1J5RCA9_9ZZZZ</name>
<evidence type="ECO:0000313" key="1">
    <source>
        <dbReference type="EMBL" id="OIQ92970.1"/>
    </source>
</evidence>
<dbReference type="InterPro" id="IPR050275">
    <property type="entry name" value="PGM_Phosphatase"/>
</dbReference>
<dbReference type="InterPro" id="IPR013078">
    <property type="entry name" value="His_Pase_superF_clade-1"/>
</dbReference>
<comment type="caution">
    <text evidence="1">The sequence shown here is derived from an EMBL/GenBank/DDBJ whole genome shotgun (WGS) entry which is preliminary data.</text>
</comment>
<gene>
    <name evidence="1" type="primary">pspA_3</name>
    <name evidence="1" type="ORF">GALL_250980</name>
</gene>
<dbReference type="EC" id="3.1.3.3" evidence="1"/>